<sequence>MIHKLDQPHNSTVNMSQLSDDKCYITQPFSYNYALVNQMNTISNITFKCDVCGLMFAHLSLLNHHKRVHQQPQEQQQQPQQITVQVQPQPQQIQIVSADRIRFSCEECGLTFGTQADLKTHKMQTHQPQQQMQQAQQQQNQQAPQQQNTLKIKNCESCGAPLPQDTNKKRAVMKVKCETCLSAEAIQPQIFVVATAPDTSTVKFEESTGTQTTANLGTQNSIPIGVKNNHPVKRRGVASVTKCTKCNGSGIIFIGGAKNQQNNVDKPFHCNICNGSFSRYSSLWSHKRLHTGEKNFKCNICGLAFAKAAYLKNHSRIHTGEKPYRCNVCGMQFSQSPHLKNHERIHSGERPYVCEVCDKSFARHSTLWNHRRIHTGEKPYRCDICGSCFNQATHLKNHAKVHSGEKPFKCDICSVGFSDRFALKRHRNIHEKYGRTKPNPPAQQQSEDTKCGITTANGDASNAGLQQADQSGNGNDGEDMTVETKFEEPKYEENDPTAEMTEDMNEMTELHVQLP</sequence>
<proteinExistence type="predicted"/>
<keyword evidence="5" id="KW-0862">Zinc</keyword>
<keyword evidence="6" id="KW-0539">Nucleus</keyword>
<keyword evidence="2" id="KW-0479">Metal-binding</keyword>
<accession>A0AAW1N3C5</accession>
<evidence type="ECO:0000256" key="5">
    <source>
        <dbReference type="ARBA" id="ARBA00022833"/>
    </source>
</evidence>
<feature type="compositionally biased region" description="Polar residues" evidence="8">
    <location>
        <begin position="442"/>
        <end position="473"/>
    </location>
</feature>
<organism evidence="10 11">
    <name type="scientific">Popillia japonica</name>
    <name type="common">Japanese beetle</name>
    <dbReference type="NCBI Taxonomy" id="7064"/>
    <lineage>
        <taxon>Eukaryota</taxon>
        <taxon>Metazoa</taxon>
        <taxon>Ecdysozoa</taxon>
        <taxon>Arthropoda</taxon>
        <taxon>Hexapoda</taxon>
        <taxon>Insecta</taxon>
        <taxon>Pterygota</taxon>
        <taxon>Neoptera</taxon>
        <taxon>Endopterygota</taxon>
        <taxon>Coleoptera</taxon>
        <taxon>Polyphaga</taxon>
        <taxon>Scarabaeiformia</taxon>
        <taxon>Scarabaeidae</taxon>
        <taxon>Rutelinae</taxon>
        <taxon>Popillia</taxon>
    </lineage>
</organism>
<keyword evidence="11" id="KW-1185">Reference proteome</keyword>
<dbReference type="Gene3D" id="3.30.160.60">
    <property type="entry name" value="Classic Zinc Finger"/>
    <property type="match status" value="8"/>
</dbReference>
<dbReference type="FunFam" id="3.30.160.60:FF:000512">
    <property type="entry name" value="zinc finger protein 197 isoform X1"/>
    <property type="match status" value="1"/>
</dbReference>
<dbReference type="FunFam" id="3.30.160.60:FF:003737">
    <property type="entry name" value="zinc finger protein 429-like isoform X1"/>
    <property type="match status" value="1"/>
</dbReference>
<protein>
    <submittedName>
        <fullName evidence="10">Zinc finger, C2H2 type</fullName>
    </submittedName>
</protein>
<comment type="caution">
    <text evidence="10">The sequence shown here is derived from an EMBL/GenBank/DDBJ whole genome shotgun (WGS) entry which is preliminary data.</text>
</comment>
<feature type="domain" description="C2H2-type" evidence="9">
    <location>
        <begin position="408"/>
        <end position="430"/>
    </location>
</feature>
<dbReference type="FunFam" id="3.30.160.60:FF:002467">
    <property type="entry name" value="Zinc finger protein 51"/>
    <property type="match status" value="1"/>
</dbReference>
<dbReference type="GO" id="GO:0005634">
    <property type="term" value="C:nucleus"/>
    <property type="evidence" value="ECO:0007669"/>
    <property type="project" value="UniProtKB-SubCell"/>
</dbReference>
<dbReference type="EMBL" id="JASPKY010000015">
    <property type="protein sequence ID" value="KAK9753116.1"/>
    <property type="molecule type" value="Genomic_DNA"/>
</dbReference>
<dbReference type="Pfam" id="PF00096">
    <property type="entry name" value="zf-C2H2"/>
    <property type="match status" value="8"/>
</dbReference>
<evidence type="ECO:0000256" key="1">
    <source>
        <dbReference type="ARBA" id="ARBA00004123"/>
    </source>
</evidence>
<evidence type="ECO:0000256" key="7">
    <source>
        <dbReference type="PROSITE-ProRule" id="PRU00042"/>
    </source>
</evidence>
<evidence type="ECO:0000313" key="11">
    <source>
        <dbReference type="Proteomes" id="UP001458880"/>
    </source>
</evidence>
<feature type="domain" description="C2H2-type" evidence="9">
    <location>
        <begin position="268"/>
        <end position="295"/>
    </location>
</feature>
<dbReference type="Proteomes" id="UP001458880">
    <property type="component" value="Unassembled WGS sequence"/>
</dbReference>
<dbReference type="GO" id="GO:0008270">
    <property type="term" value="F:zinc ion binding"/>
    <property type="evidence" value="ECO:0007669"/>
    <property type="project" value="UniProtKB-KW"/>
</dbReference>
<gene>
    <name evidence="10" type="ORF">QE152_g3586</name>
</gene>
<feature type="region of interest" description="Disordered" evidence="8">
    <location>
        <begin position="120"/>
        <end position="146"/>
    </location>
</feature>
<comment type="subcellular location">
    <subcellularLocation>
        <location evidence="1">Nucleus</location>
    </subcellularLocation>
</comment>
<evidence type="ECO:0000313" key="10">
    <source>
        <dbReference type="EMBL" id="KAK9753116.1"/>
    </source>
</evidence>
<dbReference type="InterPro" id="IPR036236">
    <property type="entry name" value="Znf_C2H2_sf"/>
</dbReference>
<dbReference type="AlphaFoldDB" id="A0AAW1N3C5"/>
<evidence type="ECO:0000256" key="6">
    <source>
        <dbReference type="ARBA" id="ARBA00023242"/>
    </source>
</evidence>
<feature type="compositionally biased region" description="Low complexity" evidence="8">
    <location>
        <begin position="125"/>
        <end position="146"/>
    </location>
</feature>
<evidence type="ECO:0000256" key="8">
    <source>
        <dbReference type="SAM" id="MobiDB-lite"/>
    </source>
</evidence>
<feature type="domain" description="C2H2-type" evidence="9">
    <location>
        <begin position="47"/>
        <end position="74"/>
    </location>
</feature>
<dbReference type="FunFam" id="3.30.160.60:FF:002343">
    <property type="entry name" value="Zinc finger protein 33A"/>
    <property type="match status" value="1"/>
</dbReference>
<feature type="domain" description="C2H2-type" evidence="9">
    <location>
        <begin position="380"/>
        <end position="407"/>
    </location>
</feature>
<feature type="domain" description="C2H2-type" evidence="9">
    <location>
        <begin position="324"/>
        <end position="351"/>
    </location>
</feature>
<feature type="domain" description="C2H2-type" evidence="9">
    <location>
        <begin position="103"/>
        <end position="131"/>
    </location>
</feature>
<dbReference type="FunFam" id="3.30.160.60:FF:000446">
    <property type="entry name" value="Zinc finger protein"/>
    <property type="match status" value="1"/>
</dbReference>
<dbReference type="SUPFAM" id="SSF57667">
    <property type="entry name" value="beta-beta-alpha zinc fingers"/>
    <property type="match status" value="4"/>
</dbReference>
<dbReference type="GO" id="GO:0000981">
    <property type="term" value="F:DNA-binding transcription factor activity, RNA polymerase II-specific"/>
    <property type="evidence" value="ECO:0007669"/>
    <property type="project" value="TreeGrafter"/>
</dbReference>
<name>A0AAW1N3C5_POPJA</name>
<dbReference type="SMART" id="SM00355">
    <property type="entry name" value="ZnF_C2H2"/>
    <property type="match status" value="8"/>
</dbReference>
<feature type="region of interest" description="Disordered" evidence="8">
    <location>
        <begin position="430"/>
        <end position="500"/>
    </location>
</feature>
<dbReference type="FunFam" id="3.30.160.60:FF:000557">
    <property type="entry name" value="zinc finger and SCAN domain-containing protein 29"/>
    <property type="match status" value="1"/>
</dbReference>
<keyword evidence="4 7" id="KW-0863">Zinc-finger</keyword>
<evidence type="ECO:0000259" key="9">
    <source>
        <dbReference type="PROSITE" id="PS50157"/>
    </source>
</evidence>
<reference evidence="10 11" key="1">
    <citation type="journal article" date="2024" name="BMC Genomics">
        <title>De novo assembly and annotation of Popillia japonica's genome with initial clues to its potential as an invasive pest.</title>
        <authorList>
            <person name="Cucini C."/>
            <person name="Boschi S."/>
            <person name="Funari R."/>
            <person name="Cardaioli E."/>
            <person name="Iannotti N."/>
            <person name="Marturano G."/>
            <person name="Paoli F."/>
            <person name="Bruttini M."/>
            <person name="Carapelli A."/>
            <person name="Frati F."/>
            <person name="Nardi F."/>
        </authorList>
    </citation>
    <scope>NUCLEOTIDE SEQUENCE [LARGE SCALE GENOMIC DNA]</scope>
    <source>
        <strain evidence="10">DMR45628</strain>
    </source>
</reference>
<evidence type="ECO:0000256" key="3">
    <source>
        <dbReference type="ARBA" id="ARBA00022737"/>
    </source>
</evidence>
<feature type="domain" description="C2H2-type" evidence="9">
    <location>
        <begin position="352"/>
        <end position="379"/>
    </location>
</feature>
<dbReference type="PANTHER" id="PTHR24394:SF44">
    <property type="entry name" value="ZINC FINGER PROTEIN 271-LIKE"/>
    <property type="match status" value="1"/>
</dbReference>
<evidence type="ECO:0000256" key="4">
    <source>
        <dbReference type="ARBA" id="ARBA00022771"/>
    </source>
</evidence>
<feature type="domain" description="C2H2-type" evidence="9">
    <location>
        <begin position="296"/>
        <end position="323"/>
    </location>
</feature>
<feature type="compositionally biased region" description="Basic and acidic residues" evidence="8">
    <location>
        <begin position="482"/>
        <end position="493"/>
    </location>
</feature>
<dbReference type="InterPro" id="IPR013087">
    <property type="entry name" value="Znf_C2H2_type"/>
</dbReference>
<keyword evidence="3" id="KW-0677">Repeat</keyword>
<evidence type="ECO:0000256" key="2">
    <source>
        <dbReference type="ARBA" id="ARBA00022723"/>
    </source>
</evidence>
<dbReference type="PROSITE" id="PS00028">
    <property type="entry name" value="ZINC_FINGER_C2H2_1"/>
    <property type="match status" value="8"/>
</dbReference>
<dbReference type="PROSITE" id="PS50157">
    <property type="entry name" value="ZINC_FINGER_C2H2_2"/>
    <property type="match status" value="8"/>
</dbReference>
<dbReference type="PANTHER" id="PTHR24394">
    <property type="entry name" value="ZINC FINGER PROTEIN"/>
    <property type="match status" value="1"/>
</dbReference>